<reference evidence="3" key="1">
    <citation type="journal article" date="2022" name="IScience">
        <title>Evolution of zygomycete secretomes and the origins of terrestrial fungal ecologies.</title>
        <authorList>
            <person name="Chang Y."/>
            <person name="Wang Y."/>
            <person name="Mondo S."/>
            <person name="Ahrendt S."/>
            <person name="Andreopoulos W."/>
            <person name="Barry K."/>
            <person name="Beard J."/>
            <person name="Benny G.L."/>
            <person name="Blankenship S."/>
            <person name="Bonito G."/>
            <person name="Cuomo C."/>
            <person name="Desiro A."/>
            <person name="Gervers K.A."/>
            <person name="Hundley H."/>
            <person name="Kuo A."/>
            <person name="LaButti K."/>
            <person name="Lang B.F."/>
            <person name="Lipzen A."/>
            <person name="O'Donnell K."/>
            <person name="Pangilinan J."/>
            <person name="Reynolds N."/>
            <person name="Sandor L."/>
            <person name="Smith M.E."/>
            <person name="Tsang A."/>
            <person name="Grigoriev I.V."/>
            <person name="Stajich J.E."/>
            <person name="Spatafora J.W."/>
        </authorList>
    </citation>
    <scope>NUCLEOTIDE SEQUENCE</scope>
    <source>
        <strain evidence="3">RSA 2281</strain>
    </source>
</reference>
<keyword evidence="4" id="KW-1185">Reference proteome</keyword>
<protein>
    <submittedName>
        <fullName evidence="3">Uncharacterized protein</fullName>
    </submittedName>
</protein>
<proteinExistence type="predicted"/>
<sequence>MNTYPEIPLSQFSFDIDYYSNHTEHYEAYATNPHTVFNTNQQFTSAIPYSKNDANNTTDMTNATFENDEYSMDKDDGNDNDIVSLCTDEEYNNSSKDDTDDTEVDSMCIDEKYEYDLTDYEDNGNYCTLNHSRKRRHENDVKMEEGSPDFLKKQRSNY</sequence>
<gene>
    <name evidence="2" type="ORF">BDA99DRAFT_557337</name>
    <name evidence="3" type="ORF">BDA99DRAFT_557339</name>
</gene>
<evidence type="ECO:0000313" key="2">
    <source>
        <dbReference type="EMBL" id="KAI9270509.1"/>
    </source>
</evidence>
<dbReference type="EMBL" id="JAIXMP010000007">
    <property type="protein sequence ID" value="KAI9270509.1"/>
    <property type="molecule type" value="Genomic_DNA"/>
</dbReference>
<evidence type="ECO:0000313" key="4">
    <source>
        <dbReference type="Proteomes" id="UP001209540"/>
    </source>
</evidence>
<comment type="caution">
    <text evidence="3">The sequence shown here is derived from an EMBL/GenBank/DDBJ whole genome shotgun (WGS) entry which is preliminary data.</text>
</comment>
<name>A0AAD5PIA0_9FUNG</name>
<dbReference type="AlphaFoldDB" id="A0AAD5PIA0"/>
<evidence type="ECO:0000313" key="3">
    <source>
        <dbReference type="EMBL" id="KAI9270511.1"/>
    </source>
</evidence>
<reference evidence="3" key="2">
    <citation type="submission" date="2023-02" db="EMBL/GenBank/DDBJ databases">
        <authorList>
            <consortium name="DOE Joint Genome Institute"/>
            <person name="Mondo S.J."/>
            <person name="Chang Y."/>
            <person name="Wang Y."/>
            <person name="Ahrendt S."/>
            <person name="Andreopoulos W."/>
            <person name="Barry K."/>
            <person name="Beard J."/>
            <person name="Benny G.L."/>
            <person name="Blankenship S."/>
            <person name="Bonito G."/>
            <person name="Cuomo C."/>
            <person name="Desiro A."/>
            <person name="Gervers K.A."/>
            <person name="Hundley H."/>
            <person name="Kuo A."/>
            <person name="LaButti K."/>
            <person name="Lang B.F."/>
            <person name="Lipzen A."/>
            <person name="O'Donnell K."/>
            <person name="Pangilinan J."/>
            <person name="Reynolds N."/>
            <person name="Sandor L."/>
            <person name="Smith M.W."/>
            <person name="Tsang A."/>
            <person name="Grigoriev I.V."/>
            <person name="Stajich J.E."/>
            <person name="Spatafora J.W."/>
        </authorList>
    </citation>
    <scope>NUCLEOTIDE SEQUENCE</scope>
    <source>
        <strain evidence="3">RSA 2281</strain>
    </source>
</reference>
<feature type="region of interest" description="Disordered" evidence="1">
    <location>
        <begin position="138"/>
        <end position="158"/>
    </location>
</feature>
<dbReference type="Proteomes" id="UP001209540">
    <property type="component" value="Unassembled WGS sequence"/>
</dbReference>
<evidence type="ECO:0000256" key="1">
    <source>
        <dbReference type="SAM" id="MobiDB-lite"/>
    </source>
</evidence>
<accession>A0AAD5PIA0</accession>
<organism evidence="3 4">
    <name type="scientific">Phascolomyces articulosus</name>
    <dbReference type="NCBI Taxonomy" id="60185"/>
    <lineage>
        <taxon>Eukaryota</taxon>
        <taxon>Fungi</taxon>
        <taxon>Fungi incertae sedis</taxon>
        <taxon>Mucoromycota</taxon>
        <taxon>Mucoromycotina</taxon>
        <taxon>Mucoromycetes</taxon>
        <taxon>Mucorales</taxon>
        <taxon>Lichtheimiaceae</taxon>
        <taxon>Phascolomyces</taxon>
    </lineage>
</organism>
<dbReference type="EMBL" id="JAIXMP010000007">
    <property type="protein sequence ID" value="KAI9270511.1"/>
    <property type="molecule type" value="Genomic_DNA"/>
</dbReference>